<evidence type="ECO:0000313" key="1">
    <source>
        <dbReference type="EMBL" id="CDQ38139.1"/>
    </source>
</evidence>
<protein>
    <submittedName>
        <fullName evidence="1">Uncharacterized protein</fullName>
    </submittedName>
</protein>
<keyword evidence="2" id="KW-1185">Reference proteome</keyword>
<proteinExistence type="predicted"/>
<dbReference type="EMBL" id="CCDP010000001">
    <property type="protein sequence ID" value="CDQ38139.1"/>
    <property type="molecule type" value="Genomic_DNA"/>
</dbReference>
<reference evidence="2" key="2">
    <citation type="submission" date="2014-05" db="EMBL/GenBank/DDBJ databases">
        <title>Draft genome sequence of Virgibacillus massiliensis Vm-5.</title>
        <authorList>
            <person name="Khelaifia S."/>
            <person name="Croce O."/>
            <person name="Lagier J.C."/>
            <person name="Raoult D."/>
        </authorList>
    </citation>
    <scope>NUCLEOTIDE SEQUENCE [LARGE SCALE GENOMIC DNA]</scope>
    <source>
        <strain evidence="2">Vm-5</strain>
    </source>
</reference>
<sequence>MHPYVAGLAAIIQVVNIECPLLTTYTKAKTTKNRTIRDPAVWISRGGSGVRPWKARVFFRSLQNGAGTQPNQNR</sequence>
<dbReference type="STRING" id="1462526.BN990_00406"/>
<accession>A0A024Q6N3</accession>
<name>A0A024Q6N3_9BACI</name>
<dbReference type="AlphaFoldDB" id="A0A024Q6N3"/>
<organism evidence="1 2">
    <name type="scientific">Virgibacillus massiliensis</name>
    <dbReference type="NCBI Taxonomy" id="1462526"/>
    <lineage>
        <taxon>Bacteria</taxon>
        <taxon>Bacillati</taxon>
        <taxon>Bacillota</taxon>
        <taxon>Bacilli</taxon>
        <taxon>Bacillales</taxon>
        <taxon>Bacillaceae</taxon>
        <taxon>Virgibacillus</taxon>
    </lineage>
</organism>
<gene>
    <name evidence="1" type="ORF">BN990_00406</name>
</gene>
<dbReference type="Proteomes" id="UP000028875">
    <property type="component" value="Unassembled WGS sequence"/>
</dbReference>
<evidence type="ECO:0000313" key="2">
    <source>
        <dbReference type="Proteomes" id="UP000028875"/>
    </source>
</evidence>
<reference evidence="1 2" key="1">
    <citation type="submission" date="2014-03" db="EMBL/GenBank/DDBJ databases">
        <authorList>
            <person name="Urmite Genomes U."/>
        </authorList>
    </citation>
    <scope>NUCLEOTIDE SEQUENCE [LARGE SCALE GENOMIC DNA]</scope>
    <source>
        <strain evidence="1 2">Vm-5</strain>
    </source>
</reference>
<comment type="caution">
    <text evidence="1">The sequence shown here is derived from an EMBL/GenBank/DDBJ whole genome shotgun (WGS) entry which is preliminary data.</text>
</comment>